<name>A0A0D0C4T7_9AGAR</name>
<feature type="non-terminal residue" evidence="1">
    <location>
        <position position="71"/>
    </location>
</feature>
<evidence type="ECO:0000313" key="2">
    <source>
        <dbReference type="Proteomes" id="UP000053593"/>
    </source>
</evidence>
<sequence>EETQLDALRKHVRSLKRDIQRHHELREPMAALYQPRMGNAIKAMSNWEKKSQYLLLEILKYDSYIDSLQAA</sequence>
<reference evidence="1 2" key="1">
    <citation type="submission" date="2014-04" db="EMBL/GenBank/DDBJ databases">
        <title>Evolutionary Origins and Diversification of the Mycorrhizal Mutualists.</title>
        <authorList>
            <consortium name="DOE Joint Genome Institute"/>
            <consortium name="Mycorrhizal Genomics Consortium"/>
            <person name="Kohler A."/>
            <person name="Kuo A."/>
            <person name="Nagy L.G."/>
            <person name="Floudas D."/>
            <person name="Copeland A."/>
            <person name="Barry K.W."/>
            <person name="Cichocki N."/>
            <person name="Veneault-Fourrey C."/>
            <person name="LaButti K."/>
            <person name="Lindquist E.A."/>
            <person name="Lipzen A."/>
            <person name="Lundell T."/>
            <person name="Morin E."/>
            <person name="Murat C."/>
            <person name="Riley R."/>
            <person name="Ohm R."/>
            <person name="Sun H."/>
            <person name="Tunlid A."/>
            <person name="Henrissat B."/>
            <person name="Grigoriev I.V."/>
            <person name="Hibbett D.S."/>
            <person name="Martin F."/>
        </authorList>
    </citation>
    <scope>NUCLEOTIDE SEQUENCE [LARGE SCALE GENOMIC DNA]</scope>
    <source>
        <strain evidence="1 2">FD-317 M1</strain>
    </source>
</reference>
<organism evidence="1 2">
    <name type="scientific">Collybiopsis luxurians FD-317 M1</name>
    <dbReference type="NCBI Taxonomy" id="944289"/>
    <lineage>
        <taxon>Eukaryota</taxon>
        <taxon>Fungi</taxon>
        <taxon>Dikarya</taxon>
        <taxon>Basidiomycota</taxon>
        <taxon>Agaricomycotina</taxon>
        <taxon>Agaricomycetes</taxon>
        <taxon>Agaricomycetidae</taxon>
        <taxon>Agaricales</taxon>
        <taxon>Marasmiineae</taxon>
        <taxon>Omphalotaceae</taxon>
        <taxon>Collybiopsis</taxon>
        <taxon>Collybiopsis luxurians</taxon>
    </lineage>
</organism>
<evidence type="ECO:0000313" key="1">
    <source>
        <dbReference type="EMBL" id="KIK49808.1"/>
    </source>
</evidence>
<dbReference type="OrthoDB" id="2157641at2759"/>
<gene>
    <name evidence="1" type="ORF">GYMLUDRAFT_122605</name>
</gene>
<keyword evidence="2" id="KW-1185">Reference proteome</keyword>
<dbReference type="EMBL" id="KN834993">
    <property type="protein sequence ID" value="KIK49808.1"/>
    <property type="molecule type" value="Genomic_DNA"/>
</dbReference>
<dbReference type="Proteomes" id="UP000053593">
    <property type="component" value="Unassembled WGS sequence"/>
</dbReference>
<feature type="non-terminal residue" evidence="1">
    <location>
        <position position="1"/>
    </location>
</feature>
<dbReference type="HOGENOM" id="CLU_2746923_0_0_1"/>
<accession>A0A0D0C4T7</accession>
<proteinExistence type="predicted"/>
<protein>
    <submittedName>
        <fullName evidence="1">Unplaced genomic scaffold GYMLUscaffold_245, whole genome shotgun sequence</fullName>
    </submittedName>
</protein>
<dbReference type="AlphaFoldDB" id="A0A0D0C4T7"/>